<dbReference type="SUPFAM" id="SSF47413">
    <property type="entry name" value="lambda repressor-like DNA-binding domains"/>
    <property type="match status" value="1"/>
</dbReference>
<dbReference type="GO" id="GO:0000976">
    <property type="term" value="F:transcription cis-regulatory region binding"/>
    <property type="evidence" value="ECO:0007669"/>
    <property type="project" value="TreeGrafter"/>
</dbReference>
<dbReference type="PANTHER" id="PTHR30146">
    <property type="entry name" value="LACI-RELATED TRANSCRIPTIONAL REPRESSOR"/>
    <property type="match status" value="1"/>
</dbReference>
<evidence type="ECO:0000256" key="1">
    <source>
        <dbReference type="ARBA" id="ARBA00023015"/>
    </source>
</evidence>
<name>A0A165Q8T0_9BACL</name>
<keyword evidence="3" id="KW-0804">Transcription</keyword>
<dbReference type="Gene3D" id="3.40.50.2300">
    <property type="match status" value="2"/>
</dbReference>
<dbReference type="Gene3D" id="1.10.260.40">
    <property type="entry name" value="lambda repressor-like DNA-binding domains"/>
    <property type="match status" value="1"/>
</dbReference>
<evidence type="ECO:0000259" key="4">
    <source>
        <dbReference type="PROSITE" id="PS50932"/>
    </source>
</evidence>
<dbReference type="InterPro" id="IPR000843">
    <property type="entry name" value="HTH_LacI"/>
</dbReference>
<keyword evidence="6" id="KW-1185">Reference proteome</keyword>
<dbReference type="InterPro" id="IPR010982">
    <property type="entry name" value="Lambda_DNA-bd_dom_sf"/>
</dbReference>
<dbReference type="STRING" id="1007103.GCA_000213315_00436"/>
<dbReference type="InterPro" id="IPR028082">
    <property type="entry name" value="Peripla_BP_I"/>
</dbReference>
<dbReference type="OrthoDB" id="9796186at2"/>
<gene>
    <name evidence="5" type="ORF">AV654_30875</name>
</gene>
<evidence type="ECO:0000313" key="5">
    <source>
        <dbReference type="EMBL" id="KZE74044.1"/>
    </source>
</evidence>
<dbReference type="GO" id="GO:0003700">
    <property type="term" value="F:DNA-binding transcription factor activity"/>
    <property type="evidence" value="ECO:0007669"/>
    <property type="project" value="TreeGrafter"/>
</dbReference>
<protein>
    <submittedName>
        <fullName evidence="5">LacI family transcriptional regulator</fullName>
    </submittedName>
</protein>
<dbReference type="EMBL" id="LQRA01000083">
    <property type="protein sequence ID" value="KZE74044.1"/>
    <property type="molecule type" value="Genomic_DNA"/>
</dbReference>
<keyword evidence="2" id="KW-0238">DNA-binding</keyword>
<dbReference type="PROSITE" id="PS50932">
    <property type="entry name" value="HTH_LACI_2"/>
    <property type="match status" value="1"/>
</dbReference>
<evidence type="ECO:0000313" key="6">
    <source>
        <dbReference type="Proteomes" id="UP000076563"/>
    </source>
</evidence>
<organism evidence="5 6">
    <name type="scientific">Paenibacillus elgii</name>
    <dbReference type="NCBI Taxonomy" id="189691"/>
    <lineage>
        <taxon>Bacteria</taxon>
        <taxon>Bacillati</taxon>
        <taxon>Bacillota</taxon>
        <taxon>Bacilli</taxon>
        <taxon>Bacillales</taxon>
        <taxon>Paenibacillaceae</taxon>
        <taxon>Paenibacillus</taxon>
    </lineage>
</organism>
<dbReference type="SMART" id="SM00354">
    <property type="entry name" value="HTH_LACI"/>
    <property type="match status" value="1"/>
</dbReference>
<dbReference type="SUPFAM" id="SSF53822">
    <property type="entry name" value="Periplasmic binding protein-like I"/>
    <property type="match status" value="1"/>
</dbReference>
<dbReference type="InterPro" id="IPR046335">
    <property type="entry name" value="LacI/GalR-like_sensor"/>
</dbReference>
<dbReference type="CDD" id="cd06267">
    <property type="entry name" value="PBP1_LacI_sugar_binding-like"/>
    <property type="match status" value="1"/>
</dbReference>
<dbReference type="Proteomes" id="UP000076563">
    <property type="component" value="Unassembled WGS sequence"/>
</dbReference>
<dbReference type="Pfam" id="PF13377">
    <property type="entry name" value="Peripla_BP_3"/>
    <property type="match status" value="1"/>
</dbReference>
<proteinExistence type="predicted"/>
<dbReference type="eggNOG" id="COG1609">
    <property type="taxonomic scope" value="Bacteria"/>
</dbReference>
<evidence type="ECO:0000256" key="2">
    <source>
        <dbReference type="ARBA" id="ARBA00023125"/>
    </source>
</evidence>
<dbReference type="PANTHER" id="PTHR30146:SF109">
    <property type="entry name" value="HTH-TYPE TRANSCRIPTIONAL REGULATOR GALS"/>
    <property type="match status" value="1"/>
</dbReference>
<dbReference type="AlphaFoldDB" id="A0A165Q8T0"/>
<feature type="domain" description="HTH lacI-type" evidence="4">
    <location>
        <begin position="27"/>
        <end position="81"/>
    </location>
</feature>
<dbReference type="CDD" id="cd01392">
    <property type="entry name" value="HTH_LacI"/>
    <property type="match status" value="1"/>
</dbReference>
<reference evidence="6" key="1">
    <citation type="submission" date="2016-01" db="EMBL/GenBank/DDBJ databases">
        <title>Draft genome of Chromobacterium sp. F49.</title>
        <authorList>
            <person name="Hong K.W."/>
        </authorList>
    </citation>
    <scope>NUCLEOTIDE SEQUENCE [LARGE SCALE GENOMIC DNA]</scope>
    <source>
        <strain evidence="6">M63</strain>
    </source>
</reference>
<accession>A0A165Q8T0</accession>
<evidence type="ECO:0000256" key="3">
    <source>
        <dbReference type="ARBA" id="ARBA00023163"/>
    </source>
</evidence>
<dbReference type="Pfam" id="PF00356">
    <property type="entry name" value="LacI"/>
    <property type="match status" value="1"/>
</dbReference>
<sequence length="358" mass="39922">MFSLKHFLLLKNKFEPVQIEEARIVKLTISDLAKMTGLAKSTISGVLNNKDGFSEKTRQKVLKAAEQYGYVPNEIARGLSTKYTKTLGLVIKDITNPFYSRLTKGVQEVAGEYGYTVFLCSSFEDHRTEKEQIQAMLSRRVDGLIVAPLLEEVTFDHLFDLKAKSVPFVLLGSVPGLDNSYVEFDDYDGGRQVTEHLLERGHRSIGFAAGLPTSRASRERLRACRDVLSARRLALRAEFTFEGAQELADGVEIGRKLIAMKERPSAFICFDDVVALGVVKAFQSEGLRIPEDMSLIGFDDIDLMIFPLTTVSIPTYEAGKALARTLFGRIFGGPDTPPQRIVFDEKLVVRQSVRTVTN</sequence>
<keyword evidence="1" id="KW-0805">Transcription regulation</keyword>
<comment type="caution">
    <text evidence="5">The sequence shown here is derived from an EMBL/GenBank/DDBJ whole genome shotgun (WGS) entry which is preliminary data.</text>
</comment>